<dbReference type="InterPro" id="IPR050090">
    <property type="entry name" value="Tyrosine_recombinase_XerCD"/>
</dbReference>
<dbReference type="InterPro" id="IPR013762">
    <property type="entry name" value="Integrase-like_cat_sf"/>
</dbReference>
<protein>
    <submittedName>
        <fullName evidence="5">Site-specific integrase</fullName>
    </submittedName>
</protein>
<proteinExistence type="inferred from homology"/>
<organism evidence="5 6">
    <name type="scientific">Gordonia aquimaris</name>
    <dbReference type="NCBI Taxonomy" id="2984863"/>
    <lineage>
        <taxon>Bacteria</taxon>
        <taxon>Bacillati</taxon>
        <taxon>Actinomycetota</taxon>
        <taxon>Actinomycetes</taxon>
        <taxon>Mycobacteriales</taxon>
        <taxon>Gordoniaceae</taxon>
        <taxon>Gordonia</taxon>
    </lineage>
</organism>
<dbReference type="EMBL" id="JAPKFM010000028">
    <property type="protein sequence ID" value="MCX2966487.1"/>
    <property type="molecule type" value="Genomic_DNA"/>
</dbReference>
<gene>
    <name evidence="5" type="ORF">OSB52_20600</name>
</gene>
<evidence type="ECO:0000256" key="3">
    <source>
        <dbReference type="ARBA" id="ARBA00023172"/>
    </source>
</evidence>
<comment type="caution">
    <text evidence="5">The sequence shown here is derived from an EMBL/GenBank/DDBJ whole genome shotgun (WGS) entry which is preliminary data.</text>
</comment>
<evidence type="ECO:0000259" key="4">
    <source>
        <dbReference type="PROSITE" id="PS51898"/>
    </source>
</evidence>
<dbReference type="RefSeq" id="WP_266063353.1">
    <property type="nucleotide sequence ID" value="NZ_JAPKFM010000028.1"/>
</dbReference>
<dbReference type="Gene3D" id="1.10.443.10">
    <property type="entry name" value="Intergrase catalytic core"/>
    <property type="match status" value="1"/>
</dbReference>
<dbReference type="CDD" id="cd00397">
    <property type="entry name" value="DNA_BRE_C"/>
    <property type="match status" value="1"/>
</dbReference>
<dbReference type="GO" id="GO:0015074">
    <property type="term" value="P:DNA integration"/>
    <property type="evidence" value="ECO:0007669"/>
    <property type="project" value="InterPro"/>
</dbReference>
<dbReference type="Pfam" id="PF00589">
    <property type="entry name" value="Phage_integrase"/>
    <property type="match status" value="1"/>
</dbReference>
<dbReference type="PANTHER" id="PTHR30349:SF41">
    <property type="entry name" value="INTEGRASE_RECOMBINASE PROTEIN MJ0367-RELATED"/>
    <property type="match status" value="1"/>
</dbReference>
<evidence type="ECO:0000256" key="1">
    <source>
        <dbReference type="ARBA" id="ARBA00008857"/>
    </source>
</evidence>
<evidence type="ECO:0000313" key="6">
    <source>
        <dbReference type="Proteomes" id="UP001143347"/>
    </source>
</evidence>
<sequence length="299" mass="34174">MPWRLTSRQFDQYFSGPGKRHHSTMRKKASQVDTYFAFLEQRYGGEIARRFGVTVRSPVDPFNRPRHRGDFALRIPPSQRAMTEFFAVWRADLVESRKYPVAVRDYVMAKIAYFSGVRAKELCAVKIGDVHWERGHWGRFVVTGKGARGSGPRQREAFLFAEGRELLWWYIENIRGQFCDDASNDAAPLWPSERLPTAVAALNMATASPIRPETFRKALKRASRMYLPGPVDELFPHLLRHACATHNYQNGMPLWDVQRLLGHQWPSTTVGYLASTSADPEHAVLTSTQRAVRRLGIEG</sequence>
<dbReference type="InterPro" id="IPR002104">
    <property type="entry name" value="Integrase_catalytic"/>
</dbReference>
<evidence type="ECO:0000256" key="2">
    <source>
        <dbReference type="ARBA" id="ARBA00023125"/>
    </source>
</evidence>
<dbReference type="Proteomes" id="UP001143347">
    <property type="component" value="Unassembled WGS sequence"/>
</dbReference>
<comment type="similarity">
    <text evidence="1">Belongs to the 'phage' integrase family.</text>
</comment>
<evidence type="ECO:0000313" key="5">
    <source>
        <dbReference type="EMBL" id="MCX2966487.1"/>
    </source>
</evidence>
<dbReference type="GO" id="GO:0006310">
    <property type="term" value="P:DNA recombination"/>
    <property type="evidence" value="ECO:0007669"/>
    <property type="project" value="UniProtKB-KW"/>
</dbReference>
<dbReference type="SUPFAM" id="SSF56349">
    <property type="entry name" value="DNA breaking-rejoining enzymes"/>
    <property type="match status" value="1"/>
</dbReference>
<dbReference type="GO" id="GO:0003677">
    <property type="term" value="F:DNA binding"/>
    <property type="evidence" value="ECO:0007669"/>
    <property type="project" value="UniProtKB-KW"/>
</dbReference>
<accession>A0A9X3DA94</accession>
<keyword evidence="2" id="KW-0238">DNA-binding</keyword>
<dbReference type="PANTHER" id="PTHR30349">
    <property type="entry name" value="PHAGE INTEGRASE-RELATED"/>
    <property type="match status" value="1"/>
</dbReference>
<feature type="domain" description="Tyr recombinase" evidence="4">
    <location>
        <begin position="74"/>
        <end position="285"/>
    </location>
</feature>
<dbReference type="PROSITE" id="PS51898">
    <property type="entry name" value="TYR_RECOMBINASE"/>
    <property type="match status" value="1"/>
</dbReference>
<reference evidence="5" key="1">
    <citation type="submission" date="2022-10" db="EMBL/GenBank/DDBJ databases">
        <title>WGS of marine actinomycetes from Thailand.</title>
        <authorList>
            <person name="Thawai C."/>
        </authorList>
    </citation>
    <scope>NUCLEOTIDE SEQUENCE</scope>
    <source>
        <strain evidence="5">SW21</strain>
    </source>
</reference>
<dbReference type="InterPro" id="IPR011010">
    <property type="entry name" value="DNA_brk_join_enz"/>
</dbReference>
<keyword evidence="3" id="KW-0233">DNA recombination</keyword>
<keyword evidence="6" id="KW-1185">Reference proteome</keyword>
<dbReference type="AlphaFoldDB" id="A0A9X3DA94"/>
<name>A0A9X3DA94_9ACTN</name>